<dbReference type="SUPFAM" id="SSF56784">
    <property type="entry name" value="HAD-like"/>
    <property type="match status" value="1"/>
</dbReference>
<dbReference type="InterPro" id="IPR023214">
    <property type="entry name" value="HAD_sf"/>
</dbReference>
<evidence type="ECO:0000313" key="3">
    <source>
        <dbReference type="Proteomes" id="UP000032061"/>
    </source>
</evidence>
<dbReference type="Proteomes" id="UP000198302">
    <property type="component" value="Unassembled WGS sequence"/>
</dbReference>
<dbReference type="Gene3D" id="3.40.50.1000">
    <property type="entry name" value="HAD superfamily/HAD-like"/>
    <property type="match status" value="1"/>
</dbReference>
<evidence type="ECO:0000313" key="2">
    <source>
        <dbReference type="EMBL" id="OXA84237.1"/>
    </source>
</evidence>
<organism evidence="1 3">
    <name type="scientific">Flavobacterium hibernum</name>
    <dbReference type="NCBI Taxonomy" id="37752"/>
    <lineage>
        <taxon>Bacteria</taxon>
        <taxon>Pseudomonadati</taxon>
        <taxon>Bacteroidota</taxon>
        <taxon>Flavobacteriia</taxon>
        <taxon>Flavobacteriales</taxon>
        <taxon>Flavobacteriaceae</taxon>
        <taxon>Flavobacterium</taxon>
    </lineage>
</organism>
<evidence type="ECO:0000313" key="1">
    <source>
        <dbReference type="EMBL" id="KIO53157.1"/>
    </source>
</evidence>
<evidence type="ECO:0000313" key="4">
    <source>
        <dbReference type="Proteomes" id="UP000198302"/>
    </source>
</evidence>
<dbReference type="OrthoDB" id="5431593at2"/>
<dbReference type="RefSeq" id="WP_041516985.1">
    <property type="nucleotide sequence ID" value="NZ_JPRK01000007.1"/>
</dbReference>
<protein>
    <recommendedName>
        <fullName evidence="5">HAD family hydrolase</fullName>
    </recommendedName>
</protein>
<accession>A0A0D0F4X6</accession>
<name>A0A0D0F4X6_9FLAO</name>
<dbReference type="CDD" id="cd01427">
    <property type="entry name" value="HAD_like"/>
    <property type="match status" value="1"/>
</dbReference>
<evidence type="ECO:0008006" key="5">
    <source>
        <dbReference type="Google" id="ProtNLM"/>
    </source>
</evidence>
<sequence>MILSFDLDDTLISKNKFDLEKSNLFQRFLGVESIRKGTIDLFKEIKKQKHQIYIYTTSYRSELRIKTTFYSYGIPVDFVINQQKHLKRMNKTDVNCSKFPPIFNIDIHIDDSVGVEMEGQKYGFKTIIISERDENWTQTILSKII</sequence>
<dbReference type="EMBL" id="MUGX01000034">
    <property type="protein sequence ID" value="OXA84237.1"/>
    <property type="molecule type" value="Genomic_DNA"/>
</dbReference>
<dbReference type="Proteomes" id="UP000032061">
    <property type="component" value="Unassembled WGS sequence"/>
</dbReference>
<dbReference type="EMBL" id="JPRK01000007">
    <property type="protein sequence ID" value="KIO53157.1"/>
    <property type="molecule type" value="Genomic_DNA"/>
</dbReference>
<gene>
    <name evidence="2" type="ORF">B0A73_20375</name>
    <name evidence="1" type="ORF">IW18_07535</name>
</gene>
<proteinExistence type="predicted"/>
<dbReference type="InterPro" id="IPR036412">
    <property type="entry name" value="HAD-like_sf"/>
</dbReference>
<keyword evidence="4" id="KW-1185">Reference proteome</keyword>
<dbReference type="STRING" id="37752.IW18_07535"/>
<comment type="caution">
    <text evidence="1">The sequence shown here is derived from an EMBL/GenBank/DDBJ whole genome shotgun (WGS) entry which is preliminary data.</text>
</comment>
<dbReference type="AlphaFoldDB" id="A0A0D0F4X6"/>
<reference evidence="1 3" key="1">
    <citation type="submission" date="2015-01" db="EMBL/GenBank/DDBJ databases">
        <title>Genome of Flavobacterium hibernum DSM 12611.</title>
        <authorList>
            <person name="Stropko S.J."/>
            <person name="Pipes S.E."/>
            <person name="Newman J.D."/>
        </authorList>
    </citation>
    <scope>NUCLEOTIDE SEQUENCE [LARGE SCALE GENOMIC DNA]</scope>
    <source>
        <strain evidence="1 3">DSM 12611</strain>
    </source>
</reference>
<reference evidence="2 4" key="2">
    <citation type="submission" date="2016-11" db="EMBL/GenBank/DDBJ databases">
        <title>Whole genomes of Flavobacteriaceae.</title>
        <authorList>
            <person name="Stine C."/>
            <person name="Li C."/>
            <person name="Tadesse D."/>
        </authorList>
    </citation>
    <scope>NUCLEOTIDE SEQUENCE [LARGE SCALE GENOMIC DNA]</scope>
    <source>
        <strain evidence="2 4">ATCC 51468</strain>
    </source>
</reference>